<accession>A0A4R6RCK0</accession>
<dbReference type="EMBL" id="SNXY01000009">
    <property type="protein sequence ID" value="TDP83406.1"/>
    <property type="molecule type" value="Genomic_DNA"/>
</dbReference>
<keyword evidence="3" id="KW-1185">Reference proteome</keyword>
<feature type="chain" id="PRO_5020199464" evidence="1">
    <location>
        <begin position="22"/>
        <end position="414"/>
    </location>
</feature>
<name>A0A4R6RCK0_9HYPH</name>
<keyword evidence="1" id="KW-0732">Signal</keyword>
<protein>
    <submittedName>
        <fullName evidence="2">Uncharacterized protein</fullName>
    </submittedName>
</protein>
<proteinExistence type="predicted"/>
<dbReference type="AlphaFoldDB" id="A0A4R6RCK0"/>
<organism evidence="2 3">
    <name type="scientific">Oharaeibacter diazotrophicus</name>
    <dbReference type="NCBI Taxonomy" id="1920512"/>
    <lineage>
        <taxon>Bacteria</taxon>
        <taxon>Pseudomonadati</taxon>
        <taxon>Pseudomonadota</taxon>
        <taxon>Alphaproteobacteria</taxon>
        <taxon>Hyphomicrobiales</taxon>
        <taxon>Pleomorphomonadaceae</taxon>
        <taxon>Oharaeibacter</taxon>
    </lineage>
</organism>
<evidence type="ECO:0000313" key="2">
    <source>
        <dbReference type="EMBL" id="TDP83406.1"/>
    </source>
</evidence>
<evidence type="ECO:0000256" key="1">
    <source>
        <dbReference type="SAM" id="SignalP"/>
    </source>
</evidence>
<evidence type="ECO:0000313" key="3">
    <source>
        <dbReference type="Proteomes" id="UP000294547"/>
    </source>
</evidence>
<dbReference type="SUPFAM" id="SSF63829">
    <property type="entry name" value="Calcium-dependent phosphotriesterase"/>
    <property type="match status" value="1"/>
</dbReference>
<comment type="caution">
    <text evidence="2">The sequence shown here is derived from an EMBL/GenBank/DDBJ whole genome shotgun (WGS) entry which is preliminary data.</text>
</comment>
<sequence length="414" mass="44688">MVVRFLVLFAALLAFAIPAAAIGNDRLFKVTGYQEVPSGEMAPRALKLQNGKVLVLWIELDPALSKDLDPVYRVVGRIYDPSRTSFSVKRTYVGQRVRKGEVVSPAWDDNTSAAAVLADGRVVVCWLQAAELTISGGGYCTIVTAGGSFVREASFRDLGIAGAGRIFAVTRGTLNLFVLPGSSDIVLVHQGGCPAAKKATAVCISRFDAAMASKRYTQPIVDRDVIRSSRPYSAAALPDGRIALAYNWMPATDVFQRAVRVFDPTARTVSWERAVGRRENYATPFEIAATTKDIVVAYPASQAPFPIKRILVDKLSFAGASSGPLVKFDGKDSFPRSLTALADGAVLLASYYNLVTRITGTTIGNTVNYAGEVRNLLRPPSVVQIDDRLAIAVFDMSDGTGNYAVWARLLRLDL</sequence>
<dbReference type="Proteomes" id="UP000294547">
    <property type="component" value="Unassembled WGS sequence"/>
</dbReference>
<gene>
    <name evidence="2" type="ORF">EDD54_3368</name>
</gene>
<dbReference type="RefSeq" id="WP_126538332.1">
    <property type="nucleotide sequence ID" value="NZ_BSPM01000009.1"/>
</dbReference>
<reference evidence="2 3" key="1">
    <citation type="submission" date="2019-03" db="EMBL/GenBank/DDBJ databases">
        <title>Genomic Encyclopedia of Type Strains, Phase IV (KMG-IV): sequencing the most valuable type-strain genomes for metagenomic binning, comparative biology and taxonomic classification.</title>
        <authorList>
            <person name="Goeker M."/>
        </authorList>
    </citation>
    <scope>NUCLEOTIDE SEQUENCE [LARGE SCALE GENOMIC DNA]</scope>
    <source>
        <strain evidence="2 3">DSM 102969</strain>
    </source>
</reference>
<feature type="signal peptide" evidence="1">
    <location>
        <begin position="1"/>
        <end position="21"/>
    </location>
</feature>